<dbReference type="InterPro" id="IPR036236">
    <property type="entry name" value="Znf_C2H2_sf"/>
</dbReference>
<evidence type="ECO:0000313" key="11">
    <source>
        <dbReference type="Proteomes" id="UP000629468"/>
    </source>
</evidence>
<dbReference type="PANTHER" id="PTHR19818">
    <property type="entry name" value="ZINC FINGER PROTEIN ZIC AND GLI"/>
    <property type="match status" value="1"/>
</dbReference>
<sequence>MSASAIVCRPSLVLGKRRADDVFASPSPSIHSRSSASSEHHQSRASSSKTGGPVIINGKLQPSSEKRYQCTYKGCNKAYSKPSRLAEHERSHTGERPFRCEICNKAYLRETHLHAHARSHLPESSRPFICDKSGCEKRFWTTQHLKVHLGWHDGVKPFTCPEPGCTESFAKHHQLRSHTASAHSPPGTKSYRCDHVSCTKSFSTNQQLKAHIKTHDERRYTCVHGDCINASDQSPLYFSTWSALQNHIRNAHPPTCTHASCAGRSFTTQRGLRAHMKLHEEHDMMEALETFHDEDDSQPTKKRRGGDWGRDWKCDYGGCSKDFKSKSALTVHKNVAHLGQRNFACSYEDCHKAFGYNHLLQRHVAKGHRTNNDTDTEFSDEDSLPSSGAEQQEANISFDINAITGYSYIQVAQTKVAEKRALQCPFPDLHPFVAEVNNIQPSTAPSKQINRCDYIFTRAYDLRRHLRASHQFSAQKDSVEDWVAQKKLAWYT</sequence>
<dbReference type="Proteomes" id="UP000629468">
    <property type="component" value="Unassembled WGS sequence"/>
</dbReference>
<dbReference type="PROSITE" id="PS50157">
    <property type="entry name" value="ZINC_FINGER_C2H2_2"/>
    <property type="match status" value="7"/>
</dbReference>
<proteinExistence type="predicted"/>
<feature type="region of interest" description="Disordered" evidence="8">
    <location>
        <begin position="24"/>
        <end position="55"/>
    </location>
</feature>
<feature type="domain" description="C2H2-type" evidence="9">
    <location>
        <begin position="158"/>
        <end position="188"/>
    </location>
</feature>
<keyword evidence="5" id="KW-0862">Zinc</keyword>
<evidence type="ECO:0000256" key="2">
    <source>
        <dbReference type="ARBA" id="ARBA00022723"/>
    </source>
</evidence>
<dbReference type="SUPFAM" id="SSF57667">
    <property type="entry name" value="beta-beta-alpha zinc fingers"/>
    <property type="match status" value="4"/>
</dbReference>
<keyword evidence="6" id="KW-0539">Nucleus</keyword>
<comment type="subcellular location">
    <subcellularLocation>
        <location evidence="1">Nucleus</location>
    </subcellularLocation>
</comment>
<feature type="domain" description="C2H2-type" evidence="9">
    <location>
        <begin position="312"/>
        <end position="342"/>
    </location>
</feature>
<evidence type="ECO:0000259" key="9">
    <source>
        <dbReference type="PROSITE" id="PS50157"/>
    </source>
</evidence>
<feature type="region of interest" description="Disordered" evidence="8">
    <location>
        <begin position="368"/>
        <end position="391"/>
    </location>
</feature>
<feature type="domain" description="C2H2-type" evidence="9">
    <location>
        <begin position="128"/>
        <end position="157"/>
    </location>
</feature>
<dbReference type="Pfam" id="PF00096">
    <property type="entry name" value="zf-C2H2"/>
    <property type="match status" value="3"/>
</dbReference>
<dbReference type="InterPro" id="IPR013087">
    <property type="entry name" value="Znf_C2H2_type"/>
</dbReference>
<dbReference type="FunFam" id="3.30.160.60:FF:001102">
    <property type="entry name" value="Transcription factor IIIA"/>
    <property type="match status" value="1"/>
</dbReference>
<dbReference type="SMART" id="SM00355">
    <property type="entry name" value="ZnF_C2H2"/>
    <property type="match status" value="10"/>
</dbReference>
<reference evidence="10 11" key="1">
    <citation type="journal article" name="Sci. Rep.">
        <title>Telomere-to-telomere assembled and centromere annotated genomes of the two main subspecies of the button mushroom Agaricus bisporus reveal especially polymorphic chromosome ends.</title>
        <authorList>
            <person name="Sonnenberg A.S.M."/>
            <person name="Sedaghat-Telgerd N."/>
            <person name="Lavrijssen B."/>
            <person name="Ohm R.A."/>
            <person name="Hendrickx P.M."/>
            <person name="Scholtmeijer K."/>
            <person name="Baars J.J.P."/>
            <person name="van Peer A."/>
        </authorList>
    </citation>
    <scope>NUCLEOTIDE SEQUENCE [LARGE SCALE GENOMIC DNA]</scope>
    <source>
        <strain evidence="10 11">H119_p4</strain>
    </source>
</reference>
<dbReference type="FunFam" id="3.30.160.60:FF:000072">
    <property type="entry name" value="zinc finger protein 143 isoform X1"/>
    <property type="match status" value="1"/>
</dbReference>
<keyword evidence="3" id="KW-0677">Repeat</keyword>
<gene>
    <name evidence="10" type="ORF">Agabi119p4_1747</name>
</gene>
<evidence type="ECO:0000256" key="7">
    <source>
        <dbReference type="PROSITE-ProRule" id="PRU00042"/>
    </source>
</evidence>
<evidence type="ECO:0000256" key="5">
    <source>
        <dbReference type="ARBA" id="ARBA00022833"/>
    </source>
</evidence>
<dbReference type="AlphaFoldDB" id="A0A8H7KJF2"/>
<dbReference type="InterPro" id="IPR050329">
    <property type="entry name" value="GLI_C2H2-zinc-finger"/>
</dbReference>
<dbReference type="PANTHER" id="PTHR19818:SF151">
    <property type="entry name" value="ZINC FINGER PROTEIN 76"/>
    <property type="match status" value="1"/>
</dbReference>
<dbReference type="GO" id="GO:0000981">
    <property type="term" value="F:DNA-binding transcription factor activity, RNA polymerase II-specific"/>
    <property type="evidence" value="ECO:0007669"/>
    <property type="project" value="UniProtKB-ARBA"/>
</dbReference>
<feature type="compositionally biased region" description="Acidic residues" evidence="8">
    <location>
        <begin position="374"/>
        <end position="383"/>
    </location>
</feature>
<dbReference type="PROSITE" id="PS00028">
    <property type="entry name" value="ZINC_FINGER_C2H2_1"/>
    <property type="match status" value="7"/>
</dbReference>
<dbReference type="Gene3D" id="3.30.160.60">
    <property type="entry name" value="Classic Zinc Finger"/>
    <property type="match status" value="7"/>
</dbReference>
<feature type="domain" description="C2H2-type" evidence="9">
    <location>
        <begin position="343"/>
        <end position="373"/>
    </location>
</feature>
<dbReference type="GO" id="GO:0008270">
    <property type="term" value="F:zinc ion binding"/>
    <property type="evidence" value="ECO:0007669"/>
    <property type="project" value="UniProtKB-KW"/>
</dbReference>
<protein>
    <submittedName>
        <fullName evidence="10">Transcriptional regulator family: C2H2 zinc finger</fullName>
    </submittedName>
</protein>
<feature type="domain" description="C2H2-type" evidence="9">
    <location>
        <begin position="191"/>
        <end position="220"/>
    </location>
</feature>
<dbReference type="FunFam" id="3.30.160.60:FF:000624">
    <property type="entry name" value="zinc finger protein 697"/>
    <property type="match status" value="1"/>
</dbReference>
<name>A0A8H7KJF2_AGABI</name>
<keyword evidence="2" id="KW-0479">Metal-binding</keyword>
<feature type="compositionally biased region" description="Low complexity" evidence="8">
    <location>
        <begin position="24"/>
        <end position="37"/>
    </location>
</feature>
<evidence type="ECO:0000256" key="3">
    <source>
        <dbReference type="ARBA" id="ARBA00022737"/>
    </source>
</evidence>
<evidence type="ECO:0000313" key="10">
    <source>
        <dbReference type="EMBL" id="KAF7782371.1"/>
    </source>
</evidence>
<feature type="domain" description="C2H2-type" evidence="9">
    <location>
        <begin position="98"/>
        <end position="125"/>
    </location>
</feature>
<evidence type="ECO:0000256" key="4">
    <source>
        <dbReference type="ARBA" id="ARBA00022771"/>
    </source>
</evidence>
<keyword evidence="4 7" id="KW-0863">Zinc-finger</keyword>
<dbReference type="GO" id="GO:0005634">
    <property type="term" value="C:nucleus"/>
    <property type="evidence" value="ECO:0007669"/>
    <property type="project" value="UniProtKB-SubCell"/>
</dbReference>
<comment type="caution">
    <text evidence="10">The sequence shown here is derived from an EMBL/GenBank/DDBJ whole genome shotgun (WGS) entry which is preliminary data.</text>
</comment>
<dbReference type="GO" id="GO:0045944">
    <property type="term" value="P:positive regulation of transcription by RNA polymerase II"/>
    <property type="evidence" value="ECO:0007669"/>
    <property type="project" value="UniProtKB-ARBA"/>
</dbReference>
<dbReference type="EMBL" id="JABXXO010000003">
    <property type="protein sequence ID" value="KAF7782371.1"/>
    <property type="molecule type" value="Genomic_DNA"/>
</dbReference>
<accession>A0A8H7KJF2</accession>
<evidence type="ECO:0000256" key="6">
    <source>
        <dbReference type="ARBA" id="ARBA00023242"/>
    </source>
</evidence>
<evidence type="ECO:0000256" key="8">
    <source>
        <dbReference type="SAM" id="MobiDB-lite"/>
    </source>
</evidence>
<dbReference type="GO" id="GO:0000978">
    <property type="term" value="F:RNA polymerase II cis-regulatory region sequence-specific DNA binding"/>
    <property type="evidence" value="ECO:0007669"/>
    <property type="project" value="TreeGrafter"/>
</dbReference>
<organism evidence="10 11">
    <name type="scientific">Agaricus bisporus var. burnettii</name>
    <dbReference type="NCBI Taxonomy" id="192524"/>
    <lineage>
        <taxon>Eukaryota</taxon>
        <taxon>Fungi</taxon>
        <taxon>Dikarya</taxon>
        <taxon>Basidiomycota</taxon>
        <taxon>Agaricomycotina</taxon>
        <taxon>Agaricomycetes</taxon>
        <taxon>Agaricomycetidae</taxon>
        <taxon>Agaricales</taxon>
        <taxon>Agaricineae</taxon>
        <taxon>Agaricaceae</taxon>
        <taxon>Agaricus</taxon>
    </lineage>
</organism>
<feature type="domain" description="C2H2-type" evidence="9">
    <location>
        <begin position="68"/>
        <end position="97"/>
    </location>
</feature>
<evidence type="ECO:0000256" key="1">
    <source>
        <dbReference type="ARBA" id="ARBA00004123"/>
    </source>
</evidence>